<comment type="similarity">
    <text evidence="1">Belongs to the DNase II family.</text>
</comment>
<dbReference type="PANTHER" id="PTHR10858">
    <property type="entry name" value="DEOXYRIBONUCLEASE II"/>
    <property type="match status" value="1"/>
</dbReference>
<dbReference type="GO" id="GO:0006309">
    <property type="term" value="P:apoptotic DNA fragmentation"/>
    <property type="evidence" value="ECO:0007669"/>
    <property type="project" value="TreeGrafter"/>
</dbReference>
<feature type="chain" id="PRO_5027717528" evidence="3">
    <location>
        <begin position="20"/>
        <end position="362"/>
    </location>
</feature>
<sequence length="362" mass="40497">MRLICVLLLAAAMLQVSVASNKVSCKDEAGHDVDWWYMYKLPKHYTNDPGQGHDVSGQRYFYVTSSAYDSWQLSGRRIADDNSLPGETLRPLYADAQVLLAAYNDEFPNGTVSSTGGHTKGVIATDGTTGLWLVHSVPKYPTVPQYSYPTTGEHFGQSLLCVTLDAEGVEKAGELLVYNEPHFYYERNPLLRLGEQFPSLERALKRQWRTEAPYQKEIEVRSLGGKQFRLFGKSSRANVELYNDVVAPALGVSLFVEAWRDGAGNLPDSCDTGNKVYNVEEIANQDYFIGFKTTGDHSKWAVSQESGILLHRWRVGGGDWICVGDINRQQSQHRRGGGTVCHKSARVSNLYRKLVANYEKCK</sequence>
<dbReference type="RefSeq" id="XP_034114278.1">
    <property type="nucleotide sequence ID" value="XM_034258387.2"/>
</dbReference>
<evidence type="ECO:0000256" key="3">
    <source>
        <dbReference type="SAM" id="SignalP"/>
    </source>
</evidence>
<feature type="signal peptide" evidence="3">
    <location>
        <begin position="1"/>
        <end position="19"/>
    </location>
</feature>
<evidence type="ECO:0000256" key="2">
    <source>
        <dbReference type="ARBA" id="ARBA00022801"/>
    </source>
</evidence>
<evidence type="ECO:0000256" key="1">
    <source>
        <dbReference type="ARBA" id="ARBA00007527"/>
    </source>
</evidence>
<keyword evidence="3" id="KW-0732">Signal</keyword>
<keyword evidence="2" id="KW-0378">Hydrolase</keyword>
<dbReference type="OrthoDB" id="10261598at2759"/>
<keyword evidence="4" id="KW-1185">Reference proteome</keyword>
<reference evidence="5" key="1">
    <citation type="submission" date="2025-08" db="UniProtKB">
        <authorList>
            <consortium name="RefSeq"/>
        </authorList>
    </citation>
    <scope>IDENTIFICATION</scope>
    <source>
        <strain evidence="5">15112-1751.03</strain>
        <tissue evidence="5">Whole Adult</tissue>
    </source>
</reference>
<gene>
    <name evidence="5" type="primary">LOC117574525</name>
</gene>
<dbReference type="AlphaFoldDB" id="A0A6P8XMQ5"/>
<name>A0A6P8XMQ5_DROAB</name>
<protein>
    <submittedName>
        <fullName evidence="5">Plancitoxin-1-like</fullName>
    </submittedName>
</protein>
<evidence type="ECO:0000313" key="4">
    <source>
        <dbReference type="Proteomes" id="UP000515160"/>
    </source>
</evidence>
<evidence type="ECO:0000313" key="5">
    <source>
        <dbReference type="RefSeq" id="XP_034114278.1"/>
    </source>
</evidence>
<dbReference type="Proteomes" id="UP000515160">
    <property type="component" value="Chromosome 2R"/>
</dbReference>
<proteinExistence type="inferred from homology"/>
<dbReference type="CDD" id="cd09121">
    <property type="entry name" value="PLDc_DNaseII_2"/>
    <property type="match status" value="1"/>
</dbReference>
<dbReference type="CDD" id="cd09120">
    <property type="entry name" value="PLDc_DNaseII_1"/>
    <property type="match status" value="1"/>
</dbReference>
<dbReference type="InterPro" id="IPR004947">
    <property type="entry name" value="DNase_II"/>
</dbReference>
<dbReference type="Pfam" id="PF03265">
    <property type="entry name" value="DNase_II"/>
    <property type="match status" value="1"/>
</dbReference>
<dbReference type="GO" id="GO:0004531">
    <property type="term" value="F:deoxyribonuclease II activity"/>
    <property type="evidence" value="ECO:0007669"/>
    <property type="project" value="InterPro"/>
</dbReference>
<organism evidence="4 5">
    <name type="scientific">Drosophila albomicans</name>
    <name type="common">Fruit fly</name>
    <dbReference type="NCBI Taxonomy" id="7291"/>
    <lineage>
        <taxon>Eukaryota</taxon>
        <taxon>Metazoa</taxon>
        <taxon>Ecdysozoa</taxon>
        <taxon>Arthropoda</taxon>
        <taxon>Hexapoda</taxon>
        <taxon>Insecta</taxon>
        <taxon>Pterygota</taxon>
        <taxon>Neoptera</taxon>
        <taxon>Endopterygota</taxon>
        <taxon>Diptera</taxon>
        <taxon>Brachycera</taxon>
        <taxon>Muscomorpha</taxon>
        <taxon>Ephydroidea</taxon>
        <taxon>Drosophilidae</taxon>
        <taxon>Drosophila</taxon>
    </lineage>
</organism>
<accession>A0A6P8XMQ5</accession>
<dbReference type="GeneID" id="117574525"/>
<dbReference type="PANTHER" id="PTHR10858:SF23">
    <property type="entry name" value="DEOXYRIBONUCLEASE II"/>
    <property type="match status" value="1"/>
</dbReference>